<evidence type="ECO:0000313" key="1">
    <source>
        <dbReference type="EMBL" id="BAD09679.1"/>
    </source>
</evidence>
<organism evidence="2 3">
    <name type="scientific">Oryza sativa subsp. japonica</name>
    <name type="common">Rice</name>
    <dbReference type="NCBI Taxonomy" id="39947"/>
    <lineage>
        <taxon>Eukaryota</taxon>
        <taxon>Viridiplantae</taxon>
        <taxon>Streptophyta</taxon>
        <taxon>Embryophyta</taxon>
        <taxon>Tracheophyta</taxon>
        <taxon>Spermatophyta</taxon>
        <taxon>Magnoliopsida</taxon>
        <taxon>Liliopsida</taxon>
        <taxon>Poales</taxon>
        <taxon>Poaceae</taxon>
        <taxon>BOP clade</taxon>
        <taxon>Oryzoideae</taxon>
        <taxon>Oryzeae</taxon>
        <taxon>Oryzinae</taxon>
        <taxon>Oryza</taxon>
        <taxon>Oryza sativa</taxon>
    </lineage>
</organism>
<reference evidence="1" key="1">
    <citation type="submission" date="2002-01" db="EMBL/GenBank/DDBJ databases">
        <title>Oryza sativa nipponbare(GA3) genomic DNA, chromosome 8, PAC clone:P0605H02.</title>
        <authorList>
            <person name="Sasaki T."/>
            <person name="Matsumoto T."/>
            <person name="Yamamoto K."/>
        </authorList>
    </citation>
    <scope>NUCLEOTIDE SEQUENCE</scope>
</reference>
<protein>
    <submittedName>
        <fullName evidence="2">Uncharacterized protein</fullName>
    </submittedName>
</protein>
<evidence type="ECO:0000313" key="2">
    <source>
        <dbReference type="EMBL" id="BAD10001.1"/>
    </source>
</evidence>
<dbReference type="EMBL" id="AP004620">
    <property type="protein sequence ID" value="BAD09679.1"/>
    <property type="molecule type" value="Genomic_DNA"/>
</dbReference>
<reference evidence="3" key="4">
    <citation type="journal article" date="2008" name="Nucleic Acids Res.">
        <title>The rice annotation project database (RAP-DB): 2008 update.</title>
        <authorList>
            <consortium name="The rice annotation project (RAP)"/>
        </authorList>
    </citation>
    <scope>GENOME REANNOTATION</scope>
    <source>
        <strain evidence="3">cv. Nipponbare</strain>
    </source>
</reference>
<reference evidence="2" key="2">
    <citation type="submission" date="2002-02" db="EMBL/GenBank/DDBJ databases">
        <title>Oryza sativa nipponbare(GA3) genomic DNA, chromosome 8, PAC clone:P0686H11.</title>
        <authorList>
            <person name="Sasaki T."/>
            <person name="Matsumoto T."/>
            <person name="Yamamoto K."/>
        </authorList>
    </citation>
    <scope>NUCLEOTIDE SEQUENCE</scope>
</reference>
<dbReference type="EMBL" id="AP004762">
    <property type="protein sequence ID" value="BAD10001.1"/>
    <property type="molecule type" value="Genomic_DNA"/>
</dbReference>
<dbReference type="Proteomes" id="UP000000763">
    <property type="component" value="Chromosome 8"/>
</dbReference>
<name>Q6Z8V0_ORYSJ</name>
<proteinExistence type="predicted"/>
<gene>
    <name evidence="1" type="ORF">P0605H02.47</name>
    <name evidence="2" type="ORF">P0686H11.7</name>
</gene>
<accession>Q6Z8V0</accession>
<dbReference type="AlphaFoldDB" id="Q6Z8V0"/>
<sequence>MEHLIKSCPQAHHHSCTPTASIDALLHYSECSGNKACLHRRWPPCLYASPLHELTSTVGRGRHNIANRVRHSFYTTGHRASTSPAVQAHHHRCRNVASRGSQSELIPFLPNASQPNTLAVIDSVPAPNTLEMLTFRANTLRPTFFKESHCGPSTW</sequence>
<evidence type="ECO:0000313" key="3">
    <source>
        <dbReference type="Proteomes" id="UP000000763"/>
    </source>
</evidence>
<reference evidence="3" key="3">
    <citation type="journal article" date="2005" name="Nature">
        <title>The map-based sequence of the rice genome.</title>
        <authorList>
            <consortium name="International rice genome sequencing project (IRGSP)"/>
            <person name="Matsumoto T."/>
            <person name="Wu J."/>
            <person name="Kanamori H."/>
            <person name="Katayose Y."/>
            <person name="Fujisawa M."/>
            <person name="Namiki N."/>
            <person name="Mizuno H."/>
            <person name="Yamamoto K."/>
            <person name="Antonio B.A."/>
            <person name="Baba T."/>
            <person name="Sakata K."/>
            <person name="Nagamura Y."/>
            <person name="Aoki H."/>
            <person name="Arikawa K."/>
            <person name="Arita K."/>
            <person name="Bito T."/>
            <person name="Chiden Y."/>
            <person name="Fujitsuka N."/>
            <person name="Fukunaka R."/>
            <person name="Hamada M."/>
            <person name="Harada C."/>
            <person name="Hayashi A."/>
            <person name="Hijishita S."/>
            <person name="Honda M."/>
            <person name="Hosokawa S."/>
            <person name="Ichikawa Y."/>
            <person name="Idonuma A."/>
            <person name="Iijima M."/>
            <person name="Ikeda M."/>
            <person name="Ikeno M."/>
            <person name="Ito K."/>
            <person name="Ito S."/>
            <person name="Ito T."/>
            <person name="Ito Y."/>
            <person name="Ito Y."/>
            <person name="Iwabuchi A."/>
            <person name="Kamiya K."/>
            <person name="Karasawa W."/>
            <person name="Kurita K."/>
            <person name="Katagiri S."/>
            <person name="Kikuta A."/>
            <person name="Kobayashi H."/>
            <person name="Kobayashi N."/>
            <person name="Machita K."/>
            <person name="Maehara T."/>
            <person name="Masukawa M."/>
            <person name="Mizubayashi T."/>
            <person name="Mukai Y."/>
            <person name="Nagasaki H."/>
            <person name="Nagata Y."/>
            <person name="Naito S."/>
            <person name="Nakashima M."/>
            <person name="Nakama Y."/>
            <person name="Nakamichi Y."/>
            <person name="Nakamura M."/>
            <person name="Meguro A."/>
            <person name="Negishi M."/>
            <person name="Ohta I."/>
            <person name="Ohta T."/>
            <person name="Okamoto M."/>
            <person name="Ono N."/>
            <person name="Saji S."/>
            <person name="Sakaguchi M."/>
            <person name="Sakai K."/>
            <person name="Shibata M."/>
            <person name="Shimokawa T."/>
            <person name="Song J."/>
            <person name="Takazaki Y."/>
            <person name="Terasawa K."/>
            <person name="Tsugane M."/>
            <person name="Tsuji K."/>
            <person name="Ueda S."/>
            <person name="Waki K."/>
            <person name="Yamagata H."/>
            <person name="Yamamoto M."/>
            <person name="Yamamoto S."/>
            <person name="Yamane H."/>
            <person name="Yoshiki S."/>
            <person name="Yoshihara R."/>
            <person name="Yukawa K."/>
            <person name="Zhong H."/>
            <person name="Yano M."/>
            <person name="Yuan Q."/>
            <person name="Ouyang S."/>
            <person name="Liu J."/>
            <person name="Jones K.M."/>
            <person name="Gansberger K."/>
            <person name="Moffat K."/>
            <person name="Hill J."/>
            <person name="Bera J."/>
            <person name="Fadrosh D."/>
            <person name="Jin S."/>
            <person name="Johri S."/>
            <person name="Kim M."/>
            <person name="Overton L."/>
            <person name="Reardon M."/>
            <person name="Tsitrin T."/>
            <person name="Vuong H."/>
            <person name="Weaver B."/>
            <person name="Ciecko A."/>
            <person name="Tallon L."/>
            <person name="Jackson J."/>
            <person name="Pai G."/>
            <person name="Aken S.V."/>
            <person name="Utterback T."/>
            <person name="Reidmuller S."/>
            <person name="Feldblyum T."/>
            <person name="Hsiao J."/>
            <person name="Zismann V."/>
            <person name="Iobst S."/>
            <person name="de Vazeille A.R."/>
            <person name="Buell C.R."/>
            <person name="Ying K."/>
            <person name="Li Y."/>
            <person name="Lu T."/>
            <person name="Huang Y."/>
            <person name="Zhao Q."/>
            <person name="Feng Q."/>
            <person name="Zhang L."/>
            <person name="Zhu J."/>
            <person name="Weng Q."/>
            <person name="Mu J."/>
            <person name="Lu Y."/>
            <person name="Fan D."/>
            <person name="Liu Y."/>
            <person name="Guan J."/>
            <person name="Zhang Y."/>
            <person name="Yu S."/>
            <person name="Liu X."/>
            <person name="Zhang Y."/>
            <person name="Hong G."/>
            <person name="Han B."/>
            <person name="Choisne N."/>
            <person name="Demange N."/>
            <person name="Orjeda G."/>
            <person name="Samain S."/>
            <person name="Cattolico L."/>
            <person name="Pelletier E."/>
            <person name="Couloux A."/>
            <person name="Segurens B."/>
            <person name="Wincker P."/>
            <person name="D'Hont A."/>
            <person name="Scarpelli C."/>
            <person name="Weissenbach J."/>
            <person name="Salanoubat M."/>
            <person name="Quetier F."/>
            <person name="Yu Y."/>
            <person name="Kim H.R."/>
            <person name="Rambo T."/>
            <person name="Currie J."/>
            <person name="Collura K."/>
            <person name="Luo M."/>
            <person name="Yang T."/>
            <person name="Ammiraju J.S.S."/>
            <person name="Engler F."/>
            <person name="Soderlund C."/>
            <person name="Wing R.A."/>
            <person name="Palmer L.E."/>
            <person name="de la Bastide M."/>
            <person name="Spiegel L."/>
            <person name="Nascimento L."/>
            <person name="Zutavern T."/>
            <person name="O'Shaughnessy A."/>
            <person name="Dike S."/>
            <person name="Dedhia N."/>
            <person name="Preston R."/>
            <person name="Balija V."/>
            <person name="McCombie W.R."/>
            <person name="Chow T."/>
            <person name="Chen H."/>
            <person name="Chung M."/>
            <person name="Chen C."/>
            <person name="Shaw J."/>
            <person name="Wu H."/>
            <person name="Hsiao K."/>
            <person name="Chao Y."/>
            <person name="Chu M."/>
            <person name="Cheng C."/>
            <person name="Hour A."/>
            <person name="Lee P."/>
            <person name="Lin S."/>
            <person name="Lin Y."/>
            <person name="Liou J."/>
            <person name="Liu S."/>
            <person name="Hsing Y."/>
            <person name="Raghuvanshi S."/>
            <person name="Mohanty A."/>
            <person name="Bharti A.K."/>
            <person name="Gaur A."/>
            <person name="Gupta V."/>
            <person name="Kumar D."/>
            <person name="Ravi V."/>
            <person name="Vij S."/>
            <person name="Kapur A."/>
            <person name="Khurana P."/>
            <person name="Khurana P."/>
            <person name="Khurana J.P."/>
            <person name="Tyagi A.K."/>
            <person name="Gaikwad K."/>
            <person name="Singh A."/>
            <person name="Dalal V."/>
            <person name="Srivastava S."/>
            <person name="Dixit A."/>
            <person name="Pal A.K."/>
            <person name="Ghazi I.A."/>
            <person name="Yadav M."/>
            <person name="Pandit A."/>
            <person name="Bhargava A."/>
            <person name="Sureshbabu K."/>
            <person name="Batra K."/>
            <person name="Sharma T.R."/>
            <person name="Mohapatra T."/>
            <person name="Singh N.K."/>
            <person name="Messing J."/>
            <person name="Nelson A.B."/>
            <person name="Fuks G."/>
            <person name="Kavchok S."/>
            <person name="Keizer G."/>
            <person name="Linton E."/>
            <person name="Llaca V."/>
            <person name="Song R."/>
            <person name="Tanyolac B."/>
            <person name="Young S."/>
            <person name="Ho-Il K."/>
            <person name="Hahn J.H."/>
            <person name="Sangsakoo G."/>
            <person name="Vanavichit A."/>
            <person name="de Mattos Luiz.A.T."/>
            <person name="Zimmer P.D."/>
            <person name="Malone G."/>
            <person name="Dellagostin O."/>
            <person name="de Oliveira A.C."/>
            <person name="Bevan M."/>
            <person name="Bancroft I."/>
            <person name="Minx P."/>
            <person name="Cordum H."/>
            <person name="Wilson R."/>
            <person name="Cheng Z."/>
            <person name="Jin W."/>
            <person name="Jiang J."/>
            <person name="Leong S.A."/>
            <person name="Iwama H."/>
            <person name="Gojobori T."/>
            <person name="Itoh T."/>
            <person name="Niimura Y."/>
            <person name="Fujii Y."/>
            <person name="Habara T."/>
            <person name="Sakai H."/>
            <person name="Sato Y."/>
            <person name="Wilson G."/>
            <person name="Kumar K."/>
            <person name="McCouch S."/>
            <person name="Juretic N."/>
            <person name="Hoen D."/>
            <person name="Wright S."/>
            <person name="Bruskiewich R."/>
            <person name="Bureau T."/>
            <person name="Miyao A."/>
            <person name="Hirochika H."/>
            <person name="Nishikawa T."/>
            <person name="Kadowaki K."/>
            <person name="Sugiura M."/>
            <person name="Burr B."/>
            <person name="Sasaki T."/>
        </authorList>
    </citation>
    <scope>NUCLEOTIDE SEQUENCE [LARGE SCALE GENOMIC DNA]</scope>
    <source>
        <strain evidence="3">cv. Nipponbare</strain>
    </source>
</reference>